<reference evidence="1 2" key="1">
    <citation type="submission" date="2016-06" db="EMBL/GenBank/DDBJ databases">
        <authorList>
            <person name="Kjaerup R.B."/>
            <person name="Dalgaard T.S."/>
            <person name="Juul-Madsen H.R."/>
        </authorList>
    </citation>
    <scope>NUCLEOTIDE SEQUENCE [LARGE SCALE GENOMIC DNA]</scope>
    <source>
        <strain evidence="1 2">DSM 43821</strain>
    </source>
</reference>
<protein>
    <submittedName>
        <fullName evidence="1">Uncharacterized protein</fullName>
    </submittedName>
</protein>
<gene>
    <name evidence="1" type="ORF">GA0074696_2041</name>
</gene>
<name>A0A1C4WQ44_9ACTN</name>
<proteinExistence type="predicted"/>
<organism evidence="1 2">
    <name type="scientific">Micromonospora purpureochromogenes</name>
    <dbReference type="NCBI Taxonomy" id="47872"/>
    <lineage>
        <taxon>Bacteria</taxon>
        <taxon>Bacillati</taxon>
        <taxon>Actinomycetota</taxon>
        <taxon>Actinomycetes</taxon>
        <taxon>Micromonosporales</taxon>
        <taxon>Micromonosporaceae</taxon>
        <taxon>Micromonospora</taxon>
    </lineage>
</organism>
<dbReference type="AlphaFoldDB" id="A0A1C4WQ44"/>
<sequence length="62" mass="6707">MPVAGVELQETWEIENRYAVNGTVNYTMTTPLLGQTPYALSLTCEATATDAGTAKTTVKNRL</sequence>
<evidence type="ECO:0000313" key="1">
    <source>
        <dbReference type="EMBL" id="SCE98273.1"/>
    </source>
</evidence>
<accession>A0A1C4WQ44</accession>
<evidence type="ECO:0000313" key="2">
    <source>
        <dbReference type="Proteomes" id="UP000198228"/>
    </source>
</evidence>
<dbReference type="EMBL" id="LT607410">
    <property type="protein sequence ID" value="SCE98273.1"/>
    <property type="molecule type" value="Genomic_DNA"/>
</dbReference>
<dbReference type="Proteomes" id="UP000198228">
    <property type="component" value="Chromosome I"/>
</dbReference>